<feature type="compositionally biased region" description="Basic and acidic residues" evidence="1">
    <location>
        <begin position="46"/>
        <end position="55"/>
    </location>
</feature>
<sequence>MFLRKVSRKNKKRKRIDGEFPPSERKLKKSKGGISSKKVVVVDEPSIDREKEASPPKKLVSCNRGKQLRGNAEK</sequence>
<feature type="non-terminal residue" evidence="2">
    <location>
        <position position="74"/>
    </location>
</feature>
<feature type="region of interest" description="Disordered" evidence="1">
    <location>
        <begin position="1"/>
        <end position="74"/>
    </location>
</feature>
<name>A0ABS8Y921_DATST</name>
<feature type="compositionally biased region" description="Basic and acidic residues" evidence="1">
    <location>
        <begin position="16"/>
        <end position="25"/>
    </location>
</feature>
<keyword evidence="3" id="KW-1185">Reference proteome</keyword>
<proteinExistence type="predicted"/>
<gene>
    <name evidence="2" type="ORF">HAX54_035398</name>
</gene>
<evidence type="ECO:0000256" key="1">
    <source>
        <dbReference type="SAM" id="MobiDB-lite"/>
    </source>
</evidence>
<organism evidence="2 3">
    <name type="scientific">Datura stramonium</name>
    <name type="common">Jimsonweed</name>
    <name type="synonym">Common thornapple</name>
    <dbReference type="NCBI Taxonomy" id="4076"/>
    <lineage>
        <taxon>Eukaryota</taxon>
        <taxon>Viridiplantae</taxon>
        <taxon>Streptophyta</taxon>
        <taxon>Embryophyta</taxon>
        <taxon>Tracheophyta</taxon>
        <taxon>Spermatophyta</taxon>
        <taxon>Magnoliopsida</taxon>
        <taxon>eudicotyledons</taxon>
        <taxon>Gunneridae</taxon>
        <taxon>Pentapetalae</taxon>
        <taxon>asterids</taxon>
        <taxon>lamiids</taxon>
        <taxon>Solanales</taxon>
        <taxon>Solanaceae</taxon>
        <taxon>Solanoideae</taxon>
        <taxon>Datureae</taxon>
        <taxon>Datura</taxon>
    </lineage>
</organism>
<protein>
    <submittedName>
        <fullName evidence="2">Uncharacterized protein</fullName>
    </submittedName>
</protein>
<accession>A0ABS8Y921</accession>
<reference evidence="2 3" key="1">
    <citation type="journal article" date="2021" name="BMC Genomics">
        <title>Datura genome reveals duplications of psychoactive alkaloid biosynthetic genes and high mutation rate following tissue culture.</title>
        <authorList>
            <person name="Rajewski A."/>
            <person name="Carter-House D."/>
            <person name="Stajich J."/>
            <person name="Litt A."/>
        </authorList>
    </citation>
    <scope>NUCLEOTIDE SEQUENCE [LARGE SCALE GENOMIC DNA]</scope>
    <source>
        <strain evidence="2">AR-01</strain>
    </source>
</reference>
<dbReference type="Proteomes" id="UP000823775">
    <property type="component" value="Unassembled WGS sequence"/>
</dbReference>
<feature type="compositionally biased region" description="Basic residues" evidence="1">
    <location>
        <begin position="1"/>
        <end position="15"/>
    </location>
</feature>
<evidence type="ECO:0000313" key="2">
    <source>
        <dbReference type="EMBL" id="MCE5167061.1"/>
    </source>
</evidence>
<comment type="caution">
    <text evidence="2">The sequence shown here is derived from an EMBL/GenBank/DDBJ whole genome shotgun (WGS) entry which is preliminary data.</text>
</comment>
<evidence type="ECO:0000313" key="3">
    <source>
        <dbReference type="Proteomes" id="UP000823775"/>
    </source>
</evidence>
<dbReference type="EMBL" id="JACEIK010046230">
    <property type="protein sequence ID" value="MCE5167061.1"/>
    <property type="molecule type" value="Genomic_DNA"/>
</dbReference>